<dbReference type="PROSITE" id="PS51257">
    <property type="entry name" value="PROKAR_LIPOPROTEIN"/>
    <property type="match status" value="1"/>
</dbReference>
<dbReference type="KEGG" id="lga:LGAS_0728"/>
<feature type="chain" id="PRO_5038657642" evidence="4">
    <location>
        <begin position="34"/>
        <end position="591"/>
    </location>
</feature>
<evidence type="ECO:0000256" key="3">
    <source>
        <dbReference type="ARBA" id="ARBA00022729"/>
    </source>
</evidence>
<evidence type="ECO:0000313" key="7">
    <source>
        <dbReference type="Proteomes" id="UP000000664"/>
    </source>
</evidence>
<dbReference type="GO" id="GO:1904680">
    <property type="term" value="F:peptide transmembrane transporter activity"/>
    <property type="evidence" value="ECO:0007669"/>
    <property type="project" value="TreeGrafter"/>
</dbReference>
<accession>A0A805Z7Q8</accession>
<dbReference type="Gene3D" id="3.10.105.10">
    <property type="entry name" value="Dipeptide-binding Protein, Domain 3"/>
    <property type="match status" value="1"/>
</dbReference>
<dbReference type="GO" id="GO:0043190">
    <property type="term" value="C:ATP-binding cassette (ABC) transporter complex"/>
    <property type="evidence" value="ECO:0007669"/>
    <property type="project" value="InterPro"/>
</dbReference>
<dbReference type="AlphaFoldDB" id="A0A805Z7Q8"/>
<evidence type="ECO:0000256" key="4">
    <source>
        <dbReference type="SAM" id="SignalP"/>
    </source>
</evidence>
<evidence type="ECO:0000259" key="5">
    <source>
        <dbReference type="Pfam" id="PF00496"/>
    </source>
</evidence>
<name>A0A805Z7Q8_LACGA</name>
<evidence type="ECO:0000313" key="6">
    <source>
        <dbReference type="EMBL" id="ABJ60119.1"/>
    </source>
</evidence>
<dbReference type="GO" id="GO:0015833">
    <property type="term" value="P:peptide transport"/>
    <property type="evidence" value="ECO:0007669"/>
    <property type="project" value="TreeGrafter"/>
</dbReference>
<dbReference type="GO" id="GO:0042597">
    <property type="term" value="C:periplasmic space"/>
    <property type="evidence" value="ECO:0007669"/>
    <property type="project" value="UniProtKB-ARBA"/>
</dbReference>
<sequence>MTKGEFYMKMSKSKLLYVTLASSLAILSTACGAKKTDSSNQPIKFSQAVPHKPIKKGGTLTYALENESPFTGIFSAEIADTSPDSEAAAPGDEALFDINDHYQFTNKGAASLKLNHSNNTAEIKVKKKVRWSDGKPVTAKDLEYAYEILANPKVQTTQYTSSLENIKGMAEYHRGKANNISGLEMPDGPNGKTLILHFKELKPAMMNSANGFFWEHAAPYHYLKSVPFEKLVSSPQIRKHPLYFGPYKMDKTVQGQSTSWSRNPYYWRGKPNFEHIYMSNITNSNVSQAIKSKKFDVANVLSSQWEQVKNTKGVNFVGKKTLSYDYLAFKVGKWDAKLGKNVENPHAKMNNPALRKAMAYAMNVDVINKRFYHGLEFRINSLIPSQFTPYYDKNIPVYSYNLDKANKLLDKAGYKKAPGALYRSQPNGKPLVINLAVRGSGENSEAIWRNYIQQWKKAGLNVKFLGGRPMEFNRWVAAVKASDPKIDVLEGAWGAAGDPSPSVFYGEKMPYNFARFVSPTNTKLLNEIDSAKSFDKKYRVQKFHEWQKWMYNKAYVVPTSGAYSVTAVNSKVSGWSLKPSANVWYEAGFTK</sequence>
<dbReference type="Gene3D" id="3.90.76.10">
    <property type="entry name" value="Dipeptide-binding Protein, Domain 1"/>
    <property type="match status" value="1"/>
</dbReference>
<proteinExistence type="inferred from homology"/>
<comment type="similarity">
    <text evidence="1">Belongs to the bacterial solute-binding protein 5 family.</text>
</comment>
<protein>
    <submittedName>
        <fullName evidence="6">ABC-type oligopeptide transport system, periplasmic component</fullName>
    </submittedName>
</protein>
<organism evidence="6 7">
    <name type="scientific">Lactobacillus gasseri (strain ATCC 33323 / DSM 20243 / BCRC 14619 / CIP 102991 / JCM 1131 / KCTC 3163 / NCIMB 11718 / NCTC 13722 / AM63)</name>
    <dbReference type="NCBI Taxonomy" id="324831"/>
    <lineage>
        <taxon>Bacteria</taxon>
        <taxon>Bacillati</taxon>
        <taxon>Bacillota</taxon>
        <taxon>Bacilli</taxon>
        <taxon>Lactobacillales</taxon>
        <taxon>Lactobacillaceae</taxon>
        <taxon>Lactobacillus</taxon>
    </lineage>
</organism>
<dbReference type="SUPFAM" id="SSF53850">
    <property type="entry name" value="Periplasmic binding protein-like II"/>
    <property type="match status" value="1"/>
</dbReference>
<evidence type="ECO:0000256" key="1">
    <source>
        <dbReference type="ARBA" id="ARBA00005695"/>
    </source>
</evidence>
<dbReference type="Pfam" id="PF00496">
    <property type="entry name" value="SBP_bac_5"/>
    <property type="match status" value="1"/>
</dbReference>
<dbReference type="Gene3D" id="3.40.190.10">
    <property type="entry name" value="Periplasmic binding protein-like II"/>
    <property type="match status" value="1"/>
</dbReference>
<dbReference type="InterPro" id="IPR039424">
    <property type="entry name" value="SBP_5"/>
</dbReference>
<reference evidence="6 7" key="1">
    <citation type="journal article" date="2006" name="Proc. Natl. Acad. Sci. U.S.A.">
        <title>Comparative genomics of the lactic acid bacteria.</title>
        <authorList>
            <person name="Makarova K."/>
            <person name="Slesarev A."/>
            <person name="Wolf Y."/>
            <person name="Sorokin A."/>
            <person name="Mirkin B."/>
            <person name="Koonin E."/>
            <person name="Pavlov A."/>
            <person name="Pavlova N."/>
            <person name="Karamychev V."/>
            <person name="Polouchine N."/>
            <person name="Shakhova V."/>
            <person name="Grigoriev I."/>
            <person name="Lou Y."/>
            <person name="Rohksar D."/>
            <person name="Lucas S."/>
            <person name="Huang K."/>
            <person name="Goodstein D.M."/>
            <person name="Hawkins T."/>
            <person name="Plengvidhya V."/>
            <person name="Welker D."/>
            <person name="Hughes J."/>
            <person name="Goh Y."/>
            <person name="Benson A."/>
            <person name="Baldwin K."/>
            <person name="Lee J.H."/>
            <person name="Diaz-Muniz I."/>
            <person name="Dosti B."/>
            <person name="Smeianov V."/>
            <person name="Wechter W."/>
            <person name="Barabote R."/>
            <person name="Lorca G."/>
            <person name="Altermann E."/>
            <person name="Barrangou R."/>
            <person name="Ganesan B."/>
            <person name="Xie Y."/>
            <person name="Rawsthorne H."/>
            <person name="Tamir D."/>
            <person name="Parker C."/>
            <person name="Breidt F."/>
            <person name="Broadbent J."/>
            <person name="Hutkins R."/>
            <person name="O'Sullivan D."/>
            <person name="Steele J."/>
            <person name="Unlu G."/>
            <person name="Saier M."/>
            <person name="Klaenhammer T."/>
            <person name="Richardson P."/>
            <person name="Kozyavkin S."/>
            <person name="Weimer B."/>
            <person name="Mills D."/>
        </authorList>
    </citation>
    <scope>NUCLEOTIDE SEQUENCE [LARGE SCALE GENOMIC DNA]</scope>
    <source>
        <strain evidence="7">ATCC 33323 / DSM 20243 / BCRC 14619 / CIP 102991 / JCM 1131 / KCTC 3163 / NCIMB 11718 / NCTC 13722 / AM63</strain>
    </source>
</reference>
<dbReference type="InterPro" id="IPR000914">
    <property type="entry name" value="SBP_5_dom"/>
</dbReference>
<gene>
    <name evidence="6" type="ordered locus">LGAS_0728</name>
</gene>
<evidence type="ECO:0000256" key="2">
    <source>
        <dbReference type="ARBA" id="ARBA00022448"/>
    </source>
</evidence>
<keyword evidence="3 4" id="KW-0732">Signal</keyword>
<feature type="domain" description="Solute-binding protein family 5" evidence="5">
    <location>
        <begin position="109"/>
        <end position="505"/>
    </location>
</feature>
<dbReference type="PANTHER" id="PTHR30290">
    <property type="entry name" value="PERIPLASMIC BINDING COMPONENT OF ABC TRANSPORTER"/>
    <property type="match status" value="1"/>
</dbReference>
<feature type="signal peptide" evidence="4">
    <location>
        <begin position="1"/>
        <end position="33"/>
    </location>
</feature>
<dbReference type="PANTHER" id="PTHR30290:SF9">
    <property type="entry name" value="OLIGOPEPTIDE-BINDING PROTEIN APPA"/>
    <property type="match status" value="1"/>
</dbReference>
<dbReference type="EMBL" id="CP000413">
    <property type="protein sequence ID" value="ABJ60119.1"/>
    <property type="molecule type" value="Genomic_DNA"/>
</dbReference>
<dbReference type="Proteomes" id="UP000000664">
    <property type="component" value="Chromosome"/>
</dbReference>
<dbReference type="CDD" id="cd08510">
    <property type="entry name" value="PBP2_Lactococcal_OppA_like"/>
    <property type="match status" value="1"/>
</dbReference>
<dbReference type="InterPro" id="IPR030678">
    <property type="entry name" value="Peptide/Ni-bd"/>
</dbReference>
<keyword evidence="2" id="KW-0813">Transport</keyword>
<dbReference type="PIRSF" id="PIRSF002741">
    <property type="entry name" value="MppA"/>
    <property type="match status" value="1"/>
</dbReference>